<dbReference type="PROSITE" id="PS50109">
    <property type="entry name" value="HIS_KIN"/>
    <property type="match status" value="1"/>
</dbReference>
<dbReference type="GO" id="GO:0006355">
    <property type="term" value="P:regulation of DNA-templated transcription"/>
    <property type="evidence" value="ECO:0007669"/>
    <property type="project" value="InterPro"/>
</dbReference>
<name>A0A837I6R6_9BACT</name>
<dbReference type="SUPFAM" id="SSF55874">
    <property type="entry name" value="ATPase domain of HSP90 chaperone/DNA topoisomerase II/histidine kinase"/>
    <property type="match status" value="1"/>
</dbReference>
<dbReference type="InterPro" id="IPR013767">
    <property type="entry name" value="PAS_fold"/>
</dbReference>
<keyword evidence="8" id="KW-0812">Transmembrane</keyword>
<dbReference type="EC" id="2.7.13.3" evidence="2"/>
<feature type="transmembrane region" description="Helical" evidence="8">
    <location>
        <begin position="531"/>
        <end position="551"/>
    </location>
</feature>
<dbReference type="Gene3D" id="1.10.287.130">
    <property type="match status" value="1"/>
</dbReference>
<evidence type="ECO:0000259" key="10">
    <source>
        <dbReference type="PROSITE" id="PS50112"/>
    </source>
</evidence>
<dbReference type="PRINTS" id="PR00344">
    <property type="entry name" value="BCTRLSENSOR"/>
</dbReference>
<dbReference type="InterPro" id="IPR036097">
    <property type="entry name" value="HisK_dim/P_sf"/>
</dbReference>
<dbReference type="SMART" id="SM00387">
    <property type="entry name" value="HATPase_c"/>
    <property type="match status" value="1"/>
</dbReference>
<dbReference type="InterPro" id="IPR003661">
    <property type="entry name" value="HisK_dim/P_dom"/>
</dbReference>
<dbReference type="Pfam" id="PF02518">
    <property type="entry name" value="HATPase_c"/>
    <property type="match status" value="1"/>
</dbReference>
<dbReference type="PANTHER" id="PTHR45453:SF1">
    <property type="entry name" value="PHOSPHATE REGULON SENSOR PROTEIN PHOR"/>
    <property type="match status" value="1"/>
</dbReference>
<dbReference type="Pfam" id="PF00512">
    <property type="entry name" value="HisKA"/>
    <property type="match status" value="1"/>
</dbReference>
<keyword evidence="3" id="KW-0597">Phosphoprotein</keyword>
<dbReference type="SMART" id="SM00388">
    <property type="entry name" value="HisKA"/>
    <property type="match status" value="1"/>
</dbReference>
<dbReference type="AlphaFoldDB" id="A0A837I6R6"/>
<dbReference type="Gene3D" id="3.30.565.10">
    <property type="entry name" value="Histidine kinase-like ATPase, C-terminal domain"/>
    <property type="match status" value="1"/>
</dbReference>
<dbReference type="InterPro" id="IPR036890">
    <property type="entry name" value="HATPase_C_sf"/>
</dbReference>
<sequence>MEQMEKNFVLKPPVTEKRFFIFFLWTSLVPLVLLFIAGYYTTANLLHKQAIEKHVALVEKNHSELQLFVEKIQASTAAWSTDGKIRELAQKINDGACEKLKEGSMCPISLELSNYLTKYKLPLLGAVGIIDILNVDGVIVASSDTSRIGSDESEEKVAFKEAKLLPFGQATFFPELVSEADEFDGGIMIHLTAPVASTDNTRLVGVLLAHTENKELNFVVAEDTGLSTESFIVNKDKILVTPSRFIPDAVLKQEINTPPVNECLQHGMPYSGTYTDYRGIEVFSASICDAKYFGTHIVKTDKSEVFAEIDRLRNTASAILALVLILLIAYAYLSGADIVRGARHIFPSTISSGVTLGIVVGIIIVATVGISYVFAKNVEQFIIDQKTDVISSLVAQQANRHINRSPVPAFTTWDTQETKKKFQDFTDEILRSFNSVVAIQLHTPDGMLVWSTLQSEALGTSPEADEVAETLATGKIVKSSASERTVSELGVSTLVGMYVPIRGDKNDIIGVAEAYVNVADVAGFTRAIQTVLWIGSFTSLVLIFLLLRYVFRKQDAKIVAHSEELSGVIEESPIGIYTVAMDGTVETFNPAMARESCIYSASEIIGKNIFALEYFRNSGLDILIREGLLGNAFRREVEIPTPSDNAKKTYHFYYGVPLKDADGEIDSLLLMSEDITERKELESQVREYTKGLEEKVGERTKDIEEAKAKAEALLASLGEGMIATDKDGKLIALNPVAEKMLDLKSEAVIGKLAVDVIEAIDENNIDIPNEDRILNIALKGEPATLNTMRYKKKDDGYFPVAVTWTPVMLGGVVAGAVGIFRDITKEKELEKARGDLLSLASHQLRTPLSGTKWLIETLKKGIHGPLTPGQTEYIDELYKINERMTGLVHDMLGVLRLEGGEAKTKKEDTSTKNLIETVFETMRGVAESKQVAIRAREDTDYTINTDPLLLQNILESLVGNAINYSESGREVTLHVEQKPLWLIFSVKDSGIGIPKGEQQQIFERFYRASNAKTFDTRGSGLGLYIASMLAKKIGAHLSFESEEGKGSTFYVHLPYPQTGVL</sequence>
<dbReference type="Pfam" id="PF08448">
    <property type="entry name" value="PAS_4"/>
    <property type="match status" value="1"/>
</dbReference>
<dbReference type="CDD" id="cd00130">
    <property type="entry name" value="PAS"/>
    <property type="match status" value="2"/>
</dbReference>
<dbReference type="InterPro" id="IPR005467">
    <property type="entry name" value="His_kinase_dom"/>
</dbReference>
<evidence type="ECO:0000256" key="5">
    <source>
        <dbReference type="ARBA" id="ARBA00022777"/>
    </source>
</evidence>
<dbReference type="PROSITE" id="PS50113">
    <property type="entry name" value="PAC"/>
    <property type="match status" value="1"/>
</dbReference>
<evidence type="ECO:0000313" key="13">
    <source>
        <dbReference type="Proteomes" id="UP000033815"/>
    </source>
</evidence>
<keyword evidence="8" id="KW-1133">Transmembrane helix</keyword>
<organism evidence="12 13">
    <name type="scientific">Candidatus Nomurabacteria bacterium GW2011_GWB1_44_12</name>
    <dbReference type="NCBI Taxonomy" id="1618748"/>
    <lineage>
        <taxon>Bacteria</taxon>
        <taxon>Candidatus Nomuraibacteriota</taxon>
    </lineage>
</organism>
<evidence type="ECO:0000256" key="4">
    <source>
        <dbReference type="ARBA" id="ARBA00022679"/>
    </source>
</evidence>
<evidence type="ECO:0000259" key="11">
    <source>
        <dbReference type="PROSITE" id="PS50113"/>
    </source>
</evidence>
<evidence type="ECO:0000256" key="2">
    <source>
        <dbReference type="ARBA" id="ARBA00012438"/>
    </source>
</evidence>
<evidence type="ECO:0000259" key="9">
    <source>
        <dbReference type="PROSITE" id="PS50109"/>
    </source>
</evidence>
<feature type="transmembrane region" description="Helical" evidence="8">
    <location>
        <begin position="797"/>
        <end position="820"/>
    </location>
</feature>
<dbReference type="SMART" id="SM00091">
    <property type="entry name" value="PAS"/>
    <property type="match status" value="2"/>
</dbReference>
<comment type="catalytic activity">
    <reaction evidence="1">
        <text>ATP + protein L-histidine = ADP + protein N-phospho-L-histidine.</text>
        <dbReference type="EC" id="2.7.13.3"/>
    </reaction>
</comment>
<keyword evidence="6" id="KW-0902">Two-component regulatory system</keyword>
<evidence type="ECO:0000256" key="7">
    <source>
        <dbReference type="ARBA" id="ARBA00023136"/>
    </source>
</evidence>
<dbReference type="GO" id="GO:0016036">
    <property type="term" value="P:cellular response to phosphate starvation"/>
    <property type="evidence" value="ECO:0007669"/>
    <property type="project" value="TreeGrafter"/>
</dbReference>
<dbReference type="InterPro" id="IPR003594">
    <property type="entry name" value="HATPase_dom"/>
</dbReference>
<accession>A0A837I6R6</accession>
<reference evidence="12 13" key="1">
    <citation type="journal article" date="2015" name="Nature">
        <title>rRNA introns, odd ribosomes, and small enigmatic genomes across a large radiation of phyla.</title>
        <authorList>
            <person name="Brown C.T."/>
            <person name="Hug L.A."/>
            <person name="Thomas B.C."/>
            <person name="Sharon I."/>
            <person name="Castelle C.J."/>
            <person name="Singh A."/>
            <person name="Wilkins M.J."/>
            <person name="Williams K.H."/>
            <person name="Banfield J.F."/>
        </authorList>
    </citation>
    <scope>NUCLEOTIDE SEQUENCE [LARGE SCALE GENOMIC DNA]</scope>
</reference>
<feature type="transmembrane region" description="Helical" evidence="8">
    <location>
        <begin position="20"/>
        <end position="40"/>
    </location>
</feature>
<dbReference type="Gene3D" id="3.30.450.20">
    <property type="entry name" value="PAS domain"/>
    <property type="match status" value="2"/>
</dbReference>
<feature type="domain" description="PAS" evidence="10">
    <location>
        <begin position="706"/>
        <end position="781"/>
    </location>
</feature>
<dbReference type="SUPFAM" id="SSF47384">
    <property type="entry name" value="Homodimeric domain of signal transducing histidine kinase"/>
    <property type="match status" value="1"/>
</dbReference>
<dbReference type="SUPFAM" id="SSF55785">
    <property type="entry name" value="PYP-like sensor domain (PAS domain)"/>
    <property type="match status" value="2"/>
</dbReference>
<feature type="domain" description="PAC" evidence="11">
    <location>
        <begin position="633"/>
        <end position="687"/>
    </location>
</feature>
<keyword evidence="5" id="KW-0418">Kinase</keyword>
<dbReference type="Pfam" id="PF00989">
    <property type="entry name" value="PAS"/>
    <property type="match status" value="1"/>
</dbReference>
<dbReference type="InterPro" id="IPR004358">
    <property type="entry name" value="Sig_transdc_His_kin-like_C"/>
</dbReference>
<feature type="domain" description="Histidine kinase" evidence="9">
    <location>
        <begin position="839"/>
        <end position="1057"/>
    </location>
</feature>
<feature type="transmembrane region" description="Helical" evidence="8">
    <location>
        <begin position="354"/>
        <end position="375"/>
    </location>
</feature>
<dbReference type="InterPro" id="IPR050351">
    <property type="entry name" value="BphY/WalK/GraS-like"/>
</dbReference>
<dbReference type="PROSITE" id="PS50112">
    <property type="entry name" value="PAS"/>
    <property type="match status" value="1"/>
</dbReference>
<dbReference type="InterPro" id="IPR000700">
    <property type="entry name" value="PAS-assoc_C"/>
</dbReference>
<dbReference type="SMART" id="SM00086">
    <property type="entry name" value="PAC"/>
    <property type="match status" value="2"/>
</dbReference>
<evidence type="ECO:0000256" key="8">
    <source>
        <dbReference type="SAM" id="Phobius"/>
    </source>
</evidence>
<protein>
    <recommendedName>
        <fullName evidence="2">histidine kinase</fullName>
        <ecNumber evidence="2">2.7.13.3</ecNumber>
    </recommendedName>
</protein>
<gene>
    <name evidence="12" type="ORF">UW25_C0005G0019</name>
</gene>
<dbReference type="Proteomes" id="UP000033815">
    <property type="component" value="Unassembled WGS sequence"/>
</dbReference>
<evidence type="ECO:0000256" key="6">
    <source>
        <dbReference type="ARBA" id="ARBA00023012"/>
    </source>
</evidence>
<dbReference type="NCBIfam" id="TIGR00229">
    <property type="entry name" value="sensory_box"/>
    <property type="match status" value="1"/>
</dbReference>
<dbReference type="InterPro" id="IPR001610">
    <property type="entry name" value="PAC"/>
</dbReference>
<proteinExistence type="predicted"/>
<dbReference type="EMBL" id="LCHP01000005">
    <property type="protein sequence ID" value="KKT36537.1"/>
    <property type="molecule type" value="Genomic_DNA"/>
</dbReference>
<evidence type="ECO:0000256" key="3">
    <source>
        <dbReference type="ARBA" id="ARBA00022553"/>
    </source>
</evidence>
<dbReference type="InterPro" id="IPR000014">
    <property type="entry name" value="PAS"/>
</dbReference>
<evidence type="ECO:0000313" key="12">
    <source>
        <dbReference type="EMBL" id="KKT36537.1"/>
    </source>
</evidence>
<evidence type="ECO:0000256" key="1">
    <source>
        <dbReference type="ARBA" id="ARBA00000085"/>
    </source>
</evidence>
<dbReference type="InterPro" id="IPR013656">
    <property type="entry name" value="PAS_4"/>
</dbReference>
<dbReference type="FunFam" id="3.30.565.10:FF:000006">
    <property type="entry name" value="Sensor histidine kinase WalK"/>
    <property type="match status" value="1"/>
</dbReference>
<dbReference type="InterPro" id="IPR035965">
    <property type="entry name" value="PAS-like_dom_sf"/>
</dbReference>
<dbReference type="GO" id="GO:0005886">
    <property type="term" value="C:plasma membrane"/>
    <property type="evidence" value="ECO:0007669"/>
    <property type="project" value="TreeGrafter"/>
</dbReference>
<comment type="caution">
    <text evidence="12">The sequence shown here is derived from an EMBL/GenBank/DDBJ whole genome shotgun (WGS) entry which is preliminary data.</text>
</comment>
<dbReference type="GO" id="GO:0000155">
    <property type="term" value="F:phosphorelay sensor kinase activity"/>
    <property type="evidence" value="ECO:0007669"/>
    <property type="project" value="InterPro"/>
</dbReference>
<dbReference type="GO" id="GO:0004721">
    <property type="term" value="F:phosphoprotein phosphatase activity"/>
    <property type="evidence" value="ECO:0007669"/>
    <property type="project" value="TreeGrafter"/>
</dbReference>
<keyword evidence="4" id="KW-0808">Transferase</keyword>
<keyword evidence="7 8" id="KW-0472">Membrane</keyword>
<feature type="transmembrane region" description="Helical" evidence="8">
    <location>
        <begin position="315"/>
        <end position="333"/>
    </location>
</feature>
<dbReference type="CDD" id="cd00082">
    <property type="entry name" value="HisKA"/>
    <property type="match status" value="1"/>
</dbReference>
<dbReference type="PANTHER" id="PTHR45453">
    <property type="entry name" value="PHOSPHATE REGULON SENSOR PROTEIN PHOR"/>
    <property type="match status" value="1"/>
</dbReference>